<dbReference type="PANTHER" id="PTHR39585:SF1">
    <property type="entry name" value="FAD ASSEMBLY FACTOR SDHE"/>
    <property type="match status" value="1"/>
</dbReference>
<evidence type="ECO:0000313" key="6">
    <source>
        <dbReference type="EMBL" id="KEQ15350.1"/>
    </source>
</evidence>
<keyword evidence="4" id="KW-0963">Cytoplasm</keyword>
<keyword evidence="7" id="KW-1185">Reference proteome</keyword>
<reference evidence="6 7" key="1">
    <citation type="submission" date="2014-06" db="EMBL/GenBank/DDBJ databases">
        <title>Whole Genome Sequences of Three Symbiotic Endozoicomonas Bacteria.</title>
        <authorList>
            <person name="Neave M.J."/>
            <person name="Apprill A."/>
            <person name="Voolstra C.R."/>
        </authorList>
    </citation>
    <scope>NUCLEOTIDE SEQUENCE [LARGE SCALE GENOMIC DNA]</scope>
    <source>
        <strain evidence="6 7">LMG 24815</strain>
    </source>
</reference>
<dbReference type="AlphaFoldDB" id="A0A081NA77"/>
<evidence type="ECO:0000256" key="1">
    <source>
        <dbReference type="ARBA" id="ARBA00004496"/>
    </source>
</evidence>
<comment type="similarity">
    <text evidence="2">Belongs to the SdhE FAD assembly factor family.</text>
</comment>
<comment type="caution">
    <text evidence="6">The sequence shown here is derived from an EMBL/GenBank/DDBJ whole genome shotgun (WGS) entry which is preliminary data.</text>
</comment>
<dbReference type="EMBL" id="JOKG01000001">
    <property type="protein sequence ID" value="KEQ15350.1"/>
    <property type="molecule type" value="Genomic_DNA"/>
</dbReference>
<dbReference type="InterPro" id="IPR050531">
    <property type="entry name" value="SdhE_FAD_assembly_factor"/>
</dbReference>
<dbReference type="GO" id="GO:0005737">
    <property type="term" value="C:cytoplasm"/>
    <property type="evidence" value="ECO:0007669"/>
    <property type="project" value="UniProtKB-SubCell"/>
</dbReference>
<organism evidence="6 7">
    <name type="scientific">Endozoicomonas montiporae</name>
    <dbReference type="NCBI Taxonomy" id="1027273"/>
    <lineage>
        <taxon>Bacteria</taxon>
        <taxon>Pseudomonadati</taxon>
        <taxon>Pseudomonadota</taxon>
        <taxon>Gammaproteobacteria</taxon>
        <taxon>Oceanospirillales</taxon>
        <taxon>Endozoicomonadaceae</taxon>
        <taxon>Endozoicomonas</taxon>
    </lineage>
</organism>
<comment type="subcellular location">
    <subcellularLocation>
        <location evidence="1">Cytoplasm</location>
    </subcellularLocation>
</comment>
<evidence type="ECO:0000256" key="2">
    <source>
        <dbReference type="ARBA" id="ARBA00008571"/>
    </source>
</evidence>
<protein>
    <recommendedName>
        <fullName evidence="3">FAD assembly factor SdhE</fullName>
    </recommendedName>
</protein>
<dbReference type="SUPFAM" id="SSF109910">
    <property type="entry name" value="YgfY-like"/>
    <property type="match status" value="1"/>
</dbReference>
<dbReference type="Pfam" id="PF03937">
    <property type="entry name" value="Sdh5"/>
    <property type="match status" value="1"/>
</dbReference>
<proteinExistence type="inferred from homology"/>
<dbReference type="RefSeq" id="WP_034872581.1">
    <property type="nucleotide sequence ID" value="NZ_JOKG01000001.1"/>
</dbReference>
<evidence type="ECO:0000256" key="5">
    <source>
        <dbReference type="ARBA" id="ARBA00023186"/>
    </source>
</evidence>
<dbReference type="GO" id="GO:0006105">
    <property type="term" value="P:succinate metabolic process"/>
    <property type="evidence" value="ECO:0007669"/>
    <property type="project" value="TreeGrafter"/>
</dbReference>
<gene>
    <name evidence="6" type="ORF">GZ77_01470</name>
</gene>
<name>A0A081NA77_9GAMM</name>
<keyword evidence="5" id="KW-0143">Chaperone</keyword>
<dbReference type="InterPro" id="IPR005631">
    <property type="entry name" value="SDH"/>
</dbReference>
<accession>A0A081NA77</accession>
<evidence type="ECO:0000313" key="7">
    <source>
        <dbReference type="Proteomes" id="UP000028006"/>
    </source>
</evidence>
<sequence>MKLSGDDFKRVQWHSRRGMLELDVLLEPFTNEVLRDLPAEDQQVYVRLLDCQDADLFTWFMSEQRPEDKALAAMIDTIITYARRSFNTDGV</sequence>
<evidence type="ECO:0000256" key="4">
    <source>
        <dbReference type="ARBA" id="ARBA00022490"/>
    </source>
</evidence>
<dbReference type="Proteomes" id="UP000028006">
    <property type="component" value="Unassembled WGS sequence"/>
</dbReference>
<dbReference type="InterPro" id="IPR036714">
    <property type="entry name" value="SDH_sf"/>
</dbReference>
<dbReference type="PANTHER" id="PTHR39585">
    <property type="entry name" value="FAD ASSEMBLY FACTOR SDHE"/>
    <property type="match status" value="1"/>
</dbReference>
<evidence type="ECO:0000256" key="3">
    <source>
        <dbReference type="ARBA" id="ARBA00019418"/>
    </source>
</evidence>
<dbReference type="eggNOG" id="COG2938">
    <property type="taxonomic scope" value="Bacteria"/>
</dbReference>
<dbReference type="Gene3D" id="1.10.150.250">
    <property type="entry name" value="Flavinator of succinate dehydrogenase"/>
    <property type="match status" value="1"/>
</dbReference>